<evidence type="ECO:0000313" key="2">
    <source>
        <dbReference type="EMBL" id="MDT0603086.1"/>
    </source>
</evidence>
<feature type="transmembrane region" description="Helical" evidence="1">
    <location>
        <begin position="7"/>
        <end position="28"/>
    </location>
</feature>
<keyword evidence="3" id="KW-1185">Reference proteome</keyword>
<feature type="transmembrane region" description="Helical" evidence="1">
    <location>
        <begin position="145"/>
        <end position="164"/>
    </location>
</feature>
<feature type="transmembrane region" description="Helical" evidence="1">
    <location>
        <begin position="176"/>
        <end position="203"/>
    </location>
</feature>
<feature type="transmembrane region" description="Helical" evidence="1">
    <location>
        <begin position="422"/>
        <end position="442"/>
    </location>
</feature>
<keyword evidence="1" id="KW-0472">Membrane</keyword>
<sequence>MKNNNIFLWGLYLISLCFIAGGVKYSVLLANSTQFTHSEIVNIMVLIPAIIYLLLTIFKIKNKTYQQYFDLDSSEFSQTVLTQQTDFYEKSFSFSLAIAGIYFVIYISNNALITEGLYFIVAIIVSLGIVRNLNKMLAAKLSGGVSVALGLIIVVLFIYLTYLFELQLGVSNQSFLYFFMSFPVSVIAIFLIMIITASAHSFYKVIWRLFQRLAIEYKLVNNSEASSRIALFDLEQYFGFVINKQLFLAILCSPLFFALANYIDIRELTVGWLFLAFFPICFRFSRYVSSLEGIKYFLLLKIMFHYLFWALLILTLFFQLSFFIFCYISQWYVESDYFSNGFLPNFYIALNTWVSNEVLLSQLEGVFYAFLILIQTVYLLAAWSTKQFSRIILQCLTLTAFFTITAYNQTFTANDFSTVQGALFTPAVVLLTLVPIVIDMATQSMKMLKDQRVKCRHCRQPNDAKFNFCQLCGESLLGAVQKIDRETAARLTALIEQLNNQIAHKKYTLTQGLELLNCYIEGLEKVLAITKNNHGKVDLYDKYSSKLKQLVNTSDDTINGDR</sequence>
<keyword evidence="1" id="KW-1133">Transmembrane helix</keyword>
<evidence type="ECO:0000256" key="1">
    <source>
        <dbReference type="SAM" id="Phobius"/>
    </source>
</evidence>
<accession>A0ABU2ZYT4</accession>
<feature type="transmembrane region" description="Helical" evidence="1">
    <location>
        <begin position="40"/>
        <end position="58"/>
    </location>
</feature>
<feature type="transmembrane region" description="Helical" evidence="1">
    <location>
        <begin position="365"/>
        <end position="384"/>
    </location>
</feature>
<feature type="transmembrane region" description="Helical" evidence="1">
    <location>
        <begin position="391"/>
        <end position="410"/>
    </location>
</feature>
<feature type="transmembrane region" description="Helical" evidence="1">
    <location>
        <begin position="91"/>
        <end position="109"/>
    </location>
</feature>
<proteinExistence type="predicted"/>
<reference evidence="2 3" key="1">
    <citation type="submission" date="2023-09" db="EMBL/GenBank/DDBJ databases">
        <authorList>
            <person name="Rey-Velasco X."/>
        </authorList>
    </citation>
    <scope>NUCLEOTIDE SEQUENCE [LARGE SCALE GENOMIC DNA]</scope>
    <source>
        <strain evidence="2 3">W431</strain>
    </source>
</reference>
<feature type="transmembrane region" description="Helical" evidence="1">
    <location>
        <begin position="115"/>
        <end position="133"/>
    </location>
</feature>
<evidence type="ECO:0000313" key="3">
    <source>
        <dbReference type="Proteomes" id="UP001266357"/>
    </source>
</evidence>
<protein>
    <submittedName>
        <fullName evidence="2">Zinc ribbon domain-containing protein</fullName>
    </submittedName>
</protein>
<dbReference type="EMBL" id="JAVRIF010000002">
    <property type="protein sequence ID" value="MDT0603086.1"/>
    <property type="molecule type" value="Genomic_DNA"/>
</dbReference>
<dbReference type="RefSeq" id="WP_311578545.1">
    <property type="nucleotide sequence ID" value="NZ_JAVRIF010000002.1"/>
</dbReference>
<comment type="caution">
    <text evidence="2">The sequence shown here is derived from an EMBL/GenBank/DDBJ whole genome shotgun (WGS) entry which is preliminary data.</text>
</comment>
<gene>
    <name evidence="2" type="ORF">RM573_05720</name>
</gene>
<dbReference type="Proteomes" id="UP001266357">
    <property type="component" value="Unassembled WGS sequence"/>
</dbReference>
<name>A0ABU2ZYT4_9GAMM</name>
<feature type="transmembrane region" description="Helical" evidence="1">
    <location>
        <begin position="246"/>
        <end position="263"/>
    </location>
</feature>
<keyword evidence="1" id="KW-0812">Transmembrane</keyword>
<feature type="transmembrane region" description="Helical" evidence="1">
    <location>
        <begin position="269"/>
        <end position="285"/>
    </location>
</feature>
<organism evidence="2 3">
    <name type="scientific">Thalassotalea castellviae</name>
    <dbReference type="NCBI Taxonomy" id="3075612"/>
    <lineage>
        <taxon>Bacteria</taxon>
        <taxon>Pseudomonadati</taxon>
        <taxon>Pseudomonadota</taxon>
        <taxon>Gammaproteobacteria</taxon>
        <taxon>Alteromonadales</taxon>
        <taxon>Colwelliaceae</taxon>
        <taxon>Thalassotalea</taxon>
    </lineage>
</organism>
<feature type="transmembrane region" description="Helical" evidence="1">
    <location>
        <begin position="306"/>
        <end position="333"/>
    </location>
</feature>